<dbReference type="InterPro" id="IPR043502">
    <property type="entry name" value="DNA/RNA_pol_sf"/>
</dbReference>
<proteinExistence type="predicted"/>
<dbReference type="PANTHER" id="PTHR35617:SF3">
    <property type="entry name" value="CORE-BINDING (CB) DOMAIN-CONTAINING PROTEIN"/>
    <property type="match status" value="1"/>
</dbReference>
<feature type="non-terminal residue" evidence="2">
    <location>
        <position position="1"/>
    </location>
</feature>
<reference evidence="2" key="1">
    <citation type="submission" date="2020-04" db="EMBL/GenBank/DDBJ databases">
        <authorList>
            <person name="Alioto T."/>
            <person name="Alioto T."/>
            <person name="Gomez Garrido J."/>
        </authorList>
    </citation>
    <scope>NUCLEOTIDE SEQUENCE</scope>
    <source>
        <strain evidence="2">A484AB</strain>
    </source>
</reference>
<evidence type="ECO:0000256" key="1">
    <source>
        <dbReference type="SAM" id="MobiDB-lite"/>
    </source>
</evidence>
<dbReference type="EMBL" id="CACRXK020028788">
    <property type="protein sequence ID" value="CAB4041704.1"/>
    <property type="molecule type" value="Genomic_DNA"/>
</dbReference>
<organism evidence="2 3">
    <name type="scientific">Paramuricea clavata</name>
    <name type="common">Red gorgonian</name>
    <name type="synonym">Violescent sea-whip</name>
    <dbReference type="NCBI Taxonomy" id="317549"/>
    <lineage>
        <taxon>Eukaryota</taxon>
        <taxon>Metazoa</taxon>
        <taxon>Cnidaria</taxon>
        <taxon>Anthozoa</taxon>
        <taxon>Octocorallia</taxon>
        <taxon>Malacalcyonacea</taxon>
        <taxon>Plexauridae</taxon>
        <taxon>Paramuricea</taxon>
    </lineage>
</organism>
<dbReference type="PANTHER" id="PTHR35617">
    <property type="entry name" value="PHAGE_INTEGRASE DOMAIN-CONTAINING PROTEIN"/>
    <property type="match status" value="1"/>
</dbReference>
<protein>
    <submittedName>
        <fullName evidence="2">Uncharacterized protein</fullName>
    </submittedName>
</protein>
<dbReference type="InterPro" id="IPR010998">
    <property type="entry name" value="Integrase_recombinase_N"/>
</dbReference>
<evidence type="ECO:0000313" key="2">
    <source>
        <dbReference type="EMBL" id="CAB4041704.1"/>
    </source>
</evidence>
<evidence type="ECO:0000313" key="3">
    <source>
        <dbReference type="Proteomes" id="UP001152795"/>
    </source>
</evidence>
<keyword evidence="3" id="KW-1185">Reference proteome</keyword>
<feature type="compositionally biased region" description="Acidic residues" evidence="1">
    <location>
        <begin position="106"/>
        <end position="122"/>
    </location>
</feature>
<feature type="compositionally biased region" description="Polar residues" evidence="1">
    <location>
        <begin position="16"/>
        <end position="31"/>
    </location>
</feature>
<dbReference type="Gene3D" id="1.10.150.130">
    <property type="match status" value="1"/>
</dbReference>
<dbReference type="SUPFAM" id="SSF47823">
    <property type="entry name" value="lambda integrase-like, N-terminal domain"/>
    <property type="match status" value="1"/>
</dbReference>
<accession>A0A6S7KFV4</accession>
<dbReference type="AlphaFoldDB" id="A0A6S7KFV4"/>
<dbReference type="OrthoDB" id="5986938at2759"/>
<comment type="caution">
    <text evidence="2">The sequence shown here is derived from an EMBL/GenBank/DDBJ whole genome shotgun (WGS) entry which is preliminary data.</text>
</comment>
<name>A0A6S7KFV4_PARCT</name>
<dbReference type="Proteomes" id="UP001152795">
    <property type="component" value="Unassembled WGS sequence"/>
</dbReference>
<feature type="compositionally biased region" description="Polar residues" evidence="1">
    <location>
        <begin position="94"/>
        <end position="105"/>
    </location>
</feature>
<gene>
    <name evidence="2" type="ORF">PACLA_8A028277</name>
</gene>
<sequence length="781" mass="86545">MATVTGSCDDEVVMSEIQSNPKTPPGNLNSDTIEQISKAVQDQLSAILPSMIQEISKLTPRTEGAHMLAQTPRLAAGSTQGLRKRPSHSRLAAGSTQGLNEQTEQVSDENEDVQEINAEEFEPPAKKANLSESTEFSDLNEDSPGRWEASEELSSLLNVLFTDKKLSTYERKQITKEFPRPNIEAVYTPVLDNYLSSLIAGAKGVDKEPKRLQDQILDVVGPLSMVFEHVSGWQSSQDSAETITVPSNNINGLYACLTKALCLLGSINNQLTVQRRKQILDKLNPKLNSLATEPFPDAGKMLFAATAKKPANQFFRRGAPSSYRPWRGGQERGRWNYQARGSHNKASSDCSKWSNNRLCRVAETLSHHVTLTVALLELLGFVVNYQKSQLNPVQSLEFLGFQINSVTFQISLPKDKVKNIKRECQKVLDHQTITVRELARLLGKLSASIQAVFPAPLHYRYFQAVKKQSLAKRGSYEAPVIWSAAALEELKWWRDHLAAWNGKALLREPPTLIIETDASTTGWGARCGALSEADSTTVSSSNNHGHTSVGDPVLVSATAGNDNRSPSATTIIPRVIETRRQTTSSCSPAVSRMACLRRNFQSASISQAAQGLLLAAWRARTEKTYSSAWRKWTGWCSEQQVNPLSAPLEAIVNFIAIQFELGLEYRTLNVYRSAISATHPQIQGWNVGEHPVIVQLLKGIFNSRPPMPRYINTWDVNAVTKYFESCSANDKLTLKQLSKKLVVLLALTSAERGSELIAHDLRFRRFHPEGVSFNLPELTKG</sequence>
<dbReference type="SUPFAM" id="SSF56672">
    <property type="entry name" value="DNA/RNA polymerases"/>
    <property type="match status" value="1"/>
</dbReference>
<feature type="region of interest" description="Disordered" evidence="1">
    <location>
        <begin position="1"/>
        <end position="31"/>
    </location>
</feature>
<feature type="region of interest" description="Disordered" evidence="1">
    <location>
        <begin position="74"/>
        <end position="145"/>
    </location>
</feature>